<sequence length="224" mass="24636">MRTRQSGQAGADLWLGTHRELSSWRHSFPALAVGWLQCASPKCTHARLPASEFLRTCMSWSLCRFLSYWLSVFNCPMIAGGSQGSMSRTLAQMLLPLPCQRRTTRTQHRSPSPGRSRQTSSRTSIASLDCWTLPVPALRISSPLASRPIRSMMPMFGNLWTPTWMKPMPKLSQRLDTPPSGASTPSSAPSTGARCWAPTPLSWRVGCMSAPLPCSPASGSARWC</sequence>
<dbReference type="EMBL" id="CAJNIZ010028646">
    <property type="protein sequence ID" value="CAE7509622.1"/>
    <property type="molecule type" value="Genomic_DNA"/>
</dbReference>
<feature type="region of interest" description="Disordered" evidence="1">
    <location>
        <begin position="101"/>
        <end position="123"/>
    </location>
</feature>
<feature type="compositionally biased region" description="Low complexity" evidence="1">
    <location>
        <begin position="177"/>
        <end position="193"/>
    </location>
</feature>
<comment type="caution">
    <text evidence="2">The sequence shown here is derived from an EMBL/GenBank/DDBJ whole genome shotgun (WGS) entry which is preliminary data.</text>
</comment>
<organism evidence="2 3">
    <name type="scientific">Symbiodinium pilosum</name>
    <name type="common">Dinoflagellate</name>
    <dbReference type="NCBI Taxonomy" id="2952"/>
    <lineage>
        <taxon>Eukaryota</taxon>
        <taxon>Sar</taxon>
        <taxon>Alveolata</taxon>
        <taxon>Dinophyceae</taxon>
        <taxon>Suessiales</taxon>
        <taxon>Symbiodiniaceae</taxon>
        <taxon>Symbiodinium</taxon>
    </lineage>
</organism>
<evidence type="ECO:0000313" key="3">
    <source>
        <dbReference type="Proteomes" id="UP000649617"/>
    </source>
</evidence>
<evidence type="ECO:0000256" key="1">
    <source>
        <dbReference type="SAM" id="MobiDB-lite"/>
    </source>
</evidence>
<feature type="compositionally biased region" description="Polar residues" evidence="1">
    <location>
        <begin position="109"/>
        <end position="123"/>
    </location>
</feature>
<protein>
    <submittedName>
        <fullName evidence="2">Uncharacterized protein</fullName>
    </submittedName>
</protein>
<dbReference type="Proteomes" id="UP000649617">
    <property type="component" value="Unassembled WGS sequence"/>
</dbReference>
<proteinExistence type="predicted"/>
<evidence type="ECO:0000313" key="2">
    <source>
        <dbReference type="EMBL" id="CAE7509622.1"/>
    </source>
</evidence>
<gene>
    <name evidence="2" type="ORF">SPIL2461_LOCUS13236</name>
</gene>
<keyword evidence="3" id="KW-1185">Reference proteome</keyword>
<feature type="region of interest" description="Disordered" evidence="1">
    <location>
        <begin position="170"/>
        <end position="193"/>
    </location>
</feature>
<accession>A0A812T422</accession>
<dbReference type="AlphaFoldDB" id="A0A812T422"/>
<reference evidence="2" key="1">
    <citation type="submission" date="2021-02" db="EMBL/GenBank/DDBJ databases">
        <authorList>
            <person name="Dougan E. K."/>
            <person name="Rhodes N."/>
            <person name="Thang M."/>
            <person name="Chan C."/>
        </authorList>
    </citation>
    <scope>NUCLEOTIDE SEQUENCE</scope>
</reference>
<name>A0A812T422_SYMPI</name>